<dbReference type="AlphaFoldDB" id="A0A4S4BK15"/>
<sequence length="414" mass="46253">MKMSKVRFGGLAAALYAASLLFLLFQGGKTSLMLFVMLNALGLYLLLGRWSGIGKVQGARTFETAAENDAVIPAGTRLRLKLSVHVPGFWPHPYIIVRERLTRQSSRELQNYELSFVPDYKRRGTMIYETAPLKRGRYQFRSTECSTRDIFGLFEHRGSFDAPQEIRVSPRTVPIRDWRFSRLARSGASEQRASSLWSRETTQIDGVREYIRGDRMSRIHWNATARTGDWKSKEYERESLPRLVIVLDRRAASYRTSEQFELAVSVAASLLDFAFRRNMPIGFVSAGAERIVFGAGRGAPVRSQVMDHLIDAEVDGIAPCREAIYEASERFELGACIVLVSPETDDGTAKALTALASRRQAAGHIRIAAGSAPDGPEEAARLTSWSRMFQARGWSFTSLSSLEELQQALEVGSA</sequence>
<gene>
    <name evidence="3" type="ORF">E6C55_23320</name>
</gene>
<name>A0A4S4BK15_9BACL</name>
<dbReference type="PANTHER" id="PTHR34351:SF2">
    <property type="entry name" value="DUF58 DOMAIN-CONTAINING PROTEIN"/>
    <property type="match status" value="1"/>
</dbReference>
<dbReference type="InterPro" id="IPR002881">
    <property type="entry name" value="DUF58"/>
</dbReference>
<dbReference type="Proteomes" id="UP000310636">
    <property type="component" value="Unassembled WGS sequence"/>
</dbReference>
<proteinExistence type="predicted"/>
<dbReference type="EMBL" id="SSOB01000035">
    <property type="protein sequence ID" value="THF75040.1"/>
    <property type="molecule type" value="Genomic_DNA"/>
</dbReference>
<dbReference type="Pfam" id="PF01882">
    <property type="entry name" value="DUF58"/>
    <property type="match status" value="1"/>
</dbReference>
<dbReference type="PANTHER" id="PTHR34351">
    <property type="entry name" value="SLR1927 PROTEIN-RELATED"/>
    <property type="match status" value="1"/>
</dbReference>
<comment type="caution">
    <text evidence="3">The sequence shown here is derived from an EMBL/GenBank/DDBJ whole genome shotgun (WGS) entry which is preliminary data.</text>
</comment>
<keyword evidence="4" id="KW-1185">Reference proteome</keyword>
<reference evidence="3 4" key="1">
    <citation type="submission" date="2019-04" db="EMBL/GenBank/DDBJ databases">
        <title>Cohnella sp. nov. isolated from preserved vegetables.</title>
        <authorList>
            <person name="Lin S.-Y."/>
            <person name="Hung M.-H."/>
            <person name="Young C.-C."/>
        </authorList>
    </citation>
    <scope>NUCLEOTIDE SEQUENCE [LARGE SCALE GENOMIC DNA]</scope>
    <source>
        <strain evidence="3 4">CC-MHH1044</strain>
    </source>
</reference>
<dbReference type="OrthoDB" id="140416at2"/>
<accession>A0A4S4BK15</accession>
<protein>
    <submittedName>
        <fullName evidence="3">DUF58 domain-containing protein</fullName>
    </submittedName>
</protein>
<feature type="transmembrane region" description="Helical" evidence="1">
    <location>
        <begin position="6"/>
        <end position="25"/>
    </location>
</feature>
<evidence type="ECO:0000256" key="1">
    <source>
        <dbReference type="SAM" id="Phobius"/>
    </source>
</evidence>
<evidence type="ECO:0000313" key="4">
    <source>
        <dbReference type="Proteomes" id="UP000310636"/>
    </source>
</evidence>
<keyword evidence="1" id="KW-0472">Membrane</keyword>
<evidence type="ECO:0000313" key="3">
    <source>
        <dbReference type="EMBL" id="THF75040.1"/>
    </source>
</evidence>
<dbReference type="RefSeq" id="WP_136372231.1">
    <property type="nucleotide sequence ID" value="NZ_SSOB01000035.1"/>
</dbReference>
<keyword evidence="1" id="KW-1133">Transmembrane helix</keyword>
<evidence type="ECO:0000259" key="2">
    <source>
        <dbReference type="Pfam" id="PF01882"/>
    </source>
</evidence>
<feature type="domain" description="DUF58" evidence="2">
    <location>
        <begin position="207"/>
        <end position="360"/>
    </location>
</feature>
<organism evidence="3 4">
    <name type="scientific">Cohnella fermenti</name>
    <dbReference type="NCBI Taxonomy" id="2565925"/>
    <lineage>
        <taxon>Bacteria</taxon>
        <taxon>Bacillati</taxon>
        <taxon>Bacillota</taxon>
        <taxon>Bacilli</taxon>
        <taxon>Bacillales</taxon>
        <taxon>Paenibacillaceae</taxon>
        <taxon>Cohnella</taxon>
    </lineage>
</organism>
<feature type="transmembrane region" description="Helical" evidence="1">
    <location>
        <begin position="32"/>
        <end position="50"/>
    </location>
</feature>
<keyword evidence="1" id="KW-0812">Transmembrane</keyword>